<feature type="compositionally biased region" description="Polar residues" evidence="1">
    <location>
        <begin position="61"/>
        <end position="76"/>
    </location>
</feature>
<reference evidence="3 4" key="1">
    <citation type="journal article" date="2015" name="Genome Biol.">
        <title>Comparative genomics of Steinernema reveals deeply conserved gene regulatory networks.</title>
        <authorList>
            <person name="Dillman A.R."/>
            <person name="Macchietto M."/>
            <person name="Porter C.F."/>
            <person name="Rogers A."/>
            <person name="Williams B."/>
            <person name="Antoshechkin I."/>
            <person name="Lee M.M."/>
            <person name="Goodwin Z."/>
            <person name="Lu X."/>
            <person name="Lewis E.E."/>
            <person name="Goodrich-Blair H."/>
            <person name="Stock S.P."/>
            <person name="Adams B.J."/>
            <person name="Sternberg P.W."/>
            <person name="Mortazavi A."/>
        </authorList>
    </citation>
    <scope>NUCLEOTIDE SEQUENCE [LARGE SCALE GENOMIC DNA]</scope>
    <source>
        <strain evidence="3 4">ALL</strain>
    </source>
</reference>
<accession>A0A4U8UVV8</accession>
<gene>
    <name evidence="3" type="ORF">L596_004404</name>
</gene>
<feature type="chain" id="PRO_5021034740" evidence="2">
    <location>
        <begin position="17"/>
        <end position="116"/>
    </location>
</feature>
<proteinExistence type="predicted"/>
<name>A0A4U8UVV8_STECR</name>
<dbReference type="AlphaFoldDB" id="A0A4U8UVV8"/>
<protein>
    <submittedName>
        <fullName evidence="3">Uncharacterized protein</fullName>
    </submittedName>
</protein>
<comment type="caution">
    <text evidence="3">The sequence shown here is derived from an EMBL/GenBank/DDBJ whole genome shotgun (WGS) entry which is preliminary data.</text>
</comment>
<feature type="region of interest" description="Disordered" evidence="1">
    <location>
        <begin position="35"/>
        <end position="116"/>
    </location>
</feature>
<sequence>MKLLLLGLCCLALALAMPADFSAYNGRYGQQYPQQPSFNYPSHHPDNYDNSGYFNQRAPVMNTNPMSGNRQFPYGQNNNNNGNSYYPAAPQRYNNNSKMRPSPYAGVGPASYNPYY</sequence>
<keyword evidence="2" id="KW-0732">Signal</keyword>
<reference evidence="3 4" key="2">
    <citation type="journal article" date="2019" name="G3 (Bethesda)">
        <title>Hybrid Assembly of the Genome of the Entomopathogenic Nematode Steinernema carpocapsae Identifies the X-Chromosome.</title>
        <authorList>
            <person name="Serra L."/>
            <person name="Macchietto M."/>
            <person name="Macias-Munoz A."/>
            <person name="McGill C.J."/>
            <person name="Rodriguez I.M."/>
            <person name="Rodriguez B."/>
            <person name="Murad R."/>
            <person name="Mortazavi A."/>
        </authorList>
    </citation>
    <scope>NUCLEOTIDE SEQUENCE [LARGE SCALE GENOMIC DNA]</scope>
    <source>
        <strain evidence="3 4">ALL</strain>
    </source>
</reference>
<feature type="signal peptide" evidence="2">
    <location>
        <begin position="1"/>
        <end position="16"/>
    </location>
</feature>
<dbReference type="EMBL" id="AZBU02000001">
    <property type="protein sequence ID" value="TMS37481.1"/>
    <property type="molecule type" value="Genomic_DNA"/>
</dbReference>
<evidence type="ECO:0000256" key="2">
    <source>
        <dbReference type="SAM" id="SignalP"/>
    </source>
</evidence>
<organism evidence="3 4">
    <name type="scientific">Steinernema carpocapsae</name>
    <name type="common">Entomopathogenic nematode</name>
    <dbReference type="NCBI Taxonomy" id="34508"/>
    <lineage>
        <taxon>Eukaryota</taxon>
        <taxon>Metazoa</taxon>
        <taxon>Ecdysozoa</taxon>
        <taxon>Nematoda</taxon>
        <taxon>Chromadorea</taxon>
        <taxon>Rhabditida</taxon>
        <taxon>Tylenchina</taxon>
        <taxon>Panagrolaimomorpha</taxon>
        <taxon>Strongyloidoidea</taxon>
        <taxon>Steinernematidae</taxon>
        <taxon>Steinernema</taxon>
    </lineage>
</organism>
<keyword evidence="4" id="KW-1185">Reference proteome</keyword>
<evidence type="ECO:0000313" key="4">
    <source>
        <dbReference type="Proteomes" id="UP000298663"/>
    </source>
</evidence>
<dbReference type="Proteomes" id="UP000298663">
    <property type="component" value="Chromosome X"/>
</dbReference>
<evidence type="ECO:0000256" key="1">
    <source>
        <dbReference type="SAM" id="MobiDB-lite"/>
    </source>
</evidence>
<dbReference type="EMBL" id="CM016762">
    <property type="protein sequence ID" value="TMS37481.1"/>
    <property type="molecule type" value="Genomic_DNA"/>
</dbReference>
<evidence type="ECO:0000313" key="3">
    <source>
        <dbReference type="EMBL" id="TMS37481.1"/>
    </source>
</evidence>